<organism evidence="1 2">
    <name type="scientific">Haematococcus lacustris</name>
    <name type="common">Green alga</name>
    <name type="synonym">Haematococcus pluvialis</name>
    <dbReference type="NCBI Taxonomy" id="44745"/>
    <lineage>
        <taxon>Eukaryota</taxon>
        <taxon>Viridiplantae</taxon>
        <taxon>Chlorophyta</taxon>
        <taxon>core chlorophytes</taxon>
        <taxon>Chlorophyceae</taxon>
        <taxon>CS clade</taxon>
        <taxon>Chlamydomonadales</taxon>
        <taxon>Haematococcaceae</taxon>
        <taxon>Haematococcus</taxon>
    </lineage>
</organism>
<name>A0A699Y871_HAELA</name>
<evidence type="ECO:0000313" key="1">
    <source>
        <dbReference type="EMBL" id="GFH06377.1"/>
    </source>
</evidence>
<gene>
    <name evidence="1" type="ORF">HaLaN_00997</name>
</gene>
<evidence type="ECO:0000313" key="2">
    <source>
        <dbReference type="Proteomes" id="UP000485058"/>
    </source>
</evidence>
<keyword evidence="2" id="KW-1185">Reference proteome</keyword>
<accession>A0A699Y871</accession>
<reference evidence="1 2" key="1">
    <citation type="submission" date="2020-02" db="EMBL/GenBank/DDBJ databases">
        <title>Draft genome sequence of Haematococcus lacustris strain NIES-144.</title>
        <authorList>
            <person name="Morimoto D."/>
            <person name="Nakagawa S."/>
            <person name="Yoshida T."/>
            <person name="Sawayama S."/>
        </authorList>
    </citation>
    <scope>NUCLEOTIDE SEQUENCE [LARGE SCALE GENOMIC DNA]</scope>
    <source>
        <strain evidence="1 2">NIES-144</strain>
    </source>
</reference>
<dbReference type="Proteomes" id="UP000485058">
    <property type="component" value="Unassembled WGS sequence"/>
</dbReference>
<dbReference type="AlphaFoldDB" id="A0A699Y871"/>
<sequence length="119" mass="12465">MPVDARACALKRLPEGRPPPRLSRRIDGIASTVPNMGLLRITSHPLASGALILASESMPAQAIADTPQLLTIKCISGGVGGPSLGKLTRDIAARCENVRFSLANNTKKGPPCTNRLVVS</sequence>
<protein>
    <submittedName>
        <fullName evidence="1">Uncharacterized protein</fullName>
    </submittedName>
</protein>
<dbReference type="EMBL" id="BLLF01000035">
    <property type="protein sequence ID" value="GFH06377.1"/>
    <property type="molecule type" value="Genomic_DNA"/>
</dbReference>
<comment type="caution">
    <text evidence="1">The sequence shown here is derived from an EMBL/GenBank/DDBJ whole genome shotgun (WGS) entry which is preliminary data.</text>
</comment>
<proteinExistence type="predicted"/>